<dbReference type="EMBL" id="LT629710">
    <property type="protein sequence ID" value="SDO65458.1"/>
    <property type="molecule type" value="Genomic_DNA"/>
</dbReference>
<evidence type="ECO:0000313" key="2">
    <source>
        <dbReference type="EMBL" id="SDO65458.1"/>
    </source>
</evidence>
<dbReference type="CDD" id="cd00829">
    <property type="entry name" value="SCP-x_thiolase"/>
    <property type="match status" value="1"/>
</dbReference>
<protein>
    <submittedName>
        <fullName evidence="2">Acetyl-CoA acetyltransferase</fullName>
    </submittedName>
</protein>
<sequence>MSPRDERELRGSTAIVGVAESDLGEVGPDRTALELAAQAAGRALDEAGLATNDVDGLFTHSAFFGMPSVVTAEYLGIRPRYADTSAIGGASFVSHLRHATAAINAGMCEVALITYGSTQRSAAGGLVTSATNSLPSYEAPFRPRIPVTSYALAAARHMHQFGTTREQLAEIPVAARKWAQLNPLAWEHEDLSIADVLGARMVSTPLTVRDCCLVTDGGGAVVVTSAERARDLPQPPVYLLGGAETSWHMDISGMPDLTVTAASVTGPRALDLAGYRPADVDVVQLYDAFSINTLLFLEDLGFCAKGDGGAFVSDGAIAPGGRLPVNTNGGGLSYCHPGMYGIFLTIEATRQLRGDAGARQLADPHLALVHGNGGVLSSQATAILGDASTL</sequence>
<dbReference type="Proteomes" id="UP000198741">
    <property type="component" value="Chromosome I"/>
</dbReference>
<evidence type="ECO:0000313" key="3">
    <source>
        <dbReference type="Proteomes" id="UP000198741"/>
    </source>
</evidence>
<feature type="domain" description="Thiolase C-terminal" evidence="1">
    <location>
        <begin position="243"/>
        <end position="385"/>
    </location>
</feature>
<dbReference type="Gene3D" id="3.40.47.10">
    <property type="match status" value="1"/>
</dbReference>
<dbReference type="RefSeq" id="WP_090475494.1">
    <property type="nucleotide sequence ID" value="NZ_LT629710.1"/>
</dbReference>
<accession>A0A1H0LB96</accession>
<dbReference type="PANTHER" id="PTHR42870">
    <property type="entry name" value="ACETYL-COA C-ACETYLTRANSFERASE"/>
    <property type="match status" value="1"/>
</dbReference>
<dbReference type="PANTHER" id="PTHR42870:SF1">
    <property type="entry name" value="NON-SPECIFIC LIPID-TRANSFER PROTEIN-LIKE 2"/>
    <property type="match status" value="1"/>
</dbReference>
<evidence type="ECO:0000259" key="1">
    <source>
        <dbReference type="Pfam" id="PF22691"/>
    </source>
</evidence>
<dbReference type="InterPro" id="IPR002155">
    <property type="entry name" value="Thiolase"/>
</dbReference>
<organism evidence="2 3">
    <name type="scientific">Nakamurella panacisegetis</name>
    <dbReference type="NCBI Taxonomy" id="1090615"/>
    <lineage>
        <taxon>Bacteria</taxon>
        <taxon>Bacillati</taxon>
        <taxon>Actinomycetota</taxon>
        <taxon>Actinomycetes</taxon>
        <taxon>Nakamurellales</taxon>
        <taxon>Nakamurellaceae</taxon>
        <taxon>Nakamurella</taxon>
    </lineage>
</organism>
<dbReference type="PIRSF" id="PIRSF000429">
    <property type="entry name" value="Ac-CoA_Ac_transf"/>
    <property type="match status" value="1"/>
</dbReference>
<dbReference type="GO" id="GO:0016747">
    <property type="term" value="F:acyltransferase activity, transferring groups other than amino-acyl groups"/>
    <property type="evidence" value="ECO:0007669"/>
    <property type="project" value="InterPro"/>
</dbReference>
<keyword evidence="3" id="KW-1185">Reference proteome</keyword>
<keyword evidence="2" id="KW-0808">Transferase</keyword>
<gene>
    <name evidence="2" type="ORF">SAMN04515671_1600</name>
</gene>
<dbReference type="InterPro" id="IPR055140">
    <property type="entry name" value="Thiolase_C_2"/>
</dbReference>
<dbReference type="STRING" id="1090615.SAMN04515671_1600"/>
<name>A0A1H0LB96_9ACTN</name>
<reference evidence="2 3" key="1">
    <citation type="submission" date="2016-10" db="EMBL/GenBank/DDBJ databases">
        <authorList>
            <person name="de Groot N.N."/>
        </authorList>
    </citation>
    <scope>NUCLEOTIDE SEQUENCE [LARGE SCALE GENOMIC DNA]</scope>
    <source>
        <strain evidence="3">P4-7,KCTC 19426,CECT 7604</strain>
    </source>
</reference>
<dbReference type="AlphaFoldDB" id="A0A1H0LB96"/>
<dbReference type="SUPFAM" id="SSF53901">
    <property type="entry name" value="Thiolase-like"/>
    <property type="match status" value="2"/>
</dbReference>
<proteinExistence type="predicted"/>
<dbReference type="Pfam" id="PF22691">
    <property type="entry name" value="Thiolase_C_1"/>
    <property type="match status" value="1"/>
</dbReference>
<dbReference type="InterPro" id="IPR016039">
    <property type="entry name" value="Thiolase-like"/>
</dbReference>
<dbReference type="NCBIfam" id="NF004811">
    <property type="entry name" value="PRK06158.1"/>
    <property type="match status" value="1"/>
</dbReference>
<dbReference type="OrthoDB" id="3208853at2"/>